<keyword evidence="14" id="KW-1185">Reference proteome</keyword>
<dbReference type="PANTHER" id="PTHR13083">
    <property type="entry name" value="WD REPEAT-CONTAINING PROTEIN 91"/>
    <property type="match status" value="1"/>
</dbReference>
<dbReference type="GO" id="GO:0141039">
    <property type="term" value="F:phosphatidylinositol 3-kinase inhibitor activity"/>
    <property type="evidence" value="ECO:0007669"/>
    <property type="project" value="InterPro"/>
</dbReference>
<proteinExistence type="inferred from homology"/>
<dbReference type="PANTHER" id="PTHR13083:SF3">
    <property type="entry name" value="WD REPEAT-CONTAINING PROTEIN 91"/>
    <property type="match status" value="1"/>
</dbReference>
<organism evidence="13 14">
    <name type="scientific">Erpetoichthys calabaricus</name>
    <name type="common">Rope fish</name>
    <name type="synonym">Calamoichthys calabaricus</name>
    <dbReference type="NCBI Taxonomy" id="27687"/>
    <lineage>
        <taxon>Eukaryota</taxon>
        <taxon>Metazoa</taxon>
        <taxon>Chordata</taxon>
        <taxon>Craniata</taxon>
        <taxon>Vertebrata</taxon>
        <taxon>Euteleostomi</taxon>
        <taxon>Actinopterygii</taxon>
        <taxon>Polypteriformes</taxon>
        <taxon>Polypteridae</taxon>
        <taxon>Erpetoichthys</taxon>
    </lineage>
</organism>
<keyword evidence="6" id="KW-0677">Repeat</keyword>
<evidence type="ECO:0000256" key="4">
    <source>
        <dbReference type="ARBA" id="ARBA00021116"/>
    </source>
</evidence>
<protein>
    <recommendedName>
        <fullName evidence="4">WD repeat-containing protein 91</fullName>
    </recommendedName>
</protein>
<dbReference type="InterPro" id="IPR056327">
    <property type="entry name" value="ARMC9_CTLH-like_dom"/>
</dbReference>
<keyword evidence="9" id="KW-0472">Membrane</keyword>
<dbReference type="SMART" id="SM00320">
    <property type="entry name" value="WD40"/>
    <property type="match status" value="6"/>
</dbReference>
<evidence type="ECO:0000313" key="14">
    <source>
        <dbReference type="Proteomes" id="UP000694620"/>
    </source>
</evidence>
<keyword evidence="5 10" id="KW-0853">WD repeat</keyword>
<evidence type="ECO:0000256" key="8">
    <source>
        <dbReference type="ARBA" id="ARBA00023054"/>
    </source>
</evidence>
<dbReference type="Gene3D" id="2.130.10.10">
    <property type="entry name" value="YVTN repeat-like/Quinoprotein amine dehydrogenase"/>
    <property type="match status" value="2"/>
</dbReference>
<evidence type="ECO:0000256" key="10">
    <source>
        <dbReference type="PROSITE-ProRule" id="PRU00221"/>
    </source>
</evidence>
<dbReference type="PROSITE" id="PS50082">
    <property type="entry name" value="WD_REPEATS_2"/>
    <property type="match status" value="2"/>
</dbReference>
<comment type="similarity">
    <text evidence="3">Belongs to the WD repeat WDR91 family.</text>
</comment>
<dbReference type="InterPro" id="IPR039724">
    <property type="entry name" value="WDR91"/>
</dbReference>
<name>A0A8C4RQG1_ERPCA</name>
<dbReference type="Proteomes" id="UP000694620">
    <property type="component" value="Chromosome 5"/>
</dbReference>
<evidence type="ECO:0000256" key="3">
    <source>
        <dbReference type="ARBA" id="ARBA00006128"/>
    </source>
</evidence>
<dbReference type="AlphaFoldDB" id="A0A8C4RQG1"/>
<feature type="region of interest" description="Disordered" evidence="11">
    <location>
        <begin position="258"/>
        <end position="279"/>
    </location>
</feature>
<dbReference type="GeneTree" id="ENSGT00390000001566"/>
<evidence type="ECO:0000256" key="6">
    <source>
        <dbReference type="ARBA" id="ARBA00022737"/>
    </source>
</evidence>
<comment type="subcellular location">
    <subcellularLocation>
        <location evidence="1">Early endosome membrane</location>
        <topology evidence="1">Peripheral membrane protein</topology>
    </subcellularLocation>
    <subcellularLocation>
        <location evidence="2">Late endosome membrane</location>
    </subcellularLocation>
</comment>
<feature type="repeat" description="WD" evidence="10">
    <location>
        <begin position="500"/>
        <end position="541"/>
    </location>
</feature>
<feature type="repeat" description="WD" evidence="10">
    <location>
        <begin position="542"/>
        <end position="583"/>
    </location>
</feature>
<sequence length="686" mass="77721">MTSAVERTDELVREYLMYRGFTSALRQMDMEIKADKDKGFRVDKIIEQLQHFVQSFDLIGLRDYWSYLDKRFFSRLEDVYRPTVNKLRTSLFRYYLVYTVQSNRTEKTQEFFQKQALELQGQSEWRDWFVLPFIKDPEQNQTFSTYFTRQWADTFLVSLHNFLSVLFQCIFDREVQRNVAIFEENEMLRQMVFALQADQTRLRKEEEHLHHRLPSYVQNMDRLADTEDLISSQRNSNLATQSRGGFFSLLSQNKRTTAKTPVVAGSSPTQASVSSGRRDPAVSQVSRHFLTVLLYFLHQTTDKRVDSIDGEIHVDGNSEQVDMMSKQTRGCGEGGGRTGSNEQPFIKLSQEEYAEHHSSIMHCRVDCSGRRVASLDVDGVIKVWSFNPLMQTKATIMSKSPLLSLEWASKPDRLLLLGSGVGTVRLYDTEAKKNLCEMAIDDIHPRILSLAWSPSGTSFVCSAAAHSPRSSDNMSGLGPAQGRLLLWDTKTVKQQLQFSLVPEPVAINCTAFNHNGNLLVTGAADGIIRLFDMQRYESVMSWKAHEGEVYSVEFSYDENTVFSIGEDGKFIQWNIHRSGVKQSEYVLPSDATGPFILSGYSGYKQVQVPRGRLFAFDSEGNYVLTCSSNGGVIYKEKGLENIMALGGHKAPVVTVDWCTALDCGTCLTASMDGKIKLSTLLAQKSC</sequence>
<keyword evidence="7" id="KW-0967">Endosome</keyword>
<evidence type="ECO:0000256" key="7">
    <source>
        <dbReference type="ARBA" id="ARBA00022753"/>
    </source>
</evidence>
<keyword evidence="8" id="KW-0175">Coiled coil</keyword>
<evidence type="ECO:0000259" key="12">
    <source>
        <dbReference type="Pfam" id="PF23138"/>
    </source>
</evidence>
<reference evidence="13" key="1">
    <citation type="submission" date="2021-06" db="EMBL/GenBank/DDBJ databases">
        <authorList>
            <consortium name="Wellcome Sanger Institute Data Sharing"/>
        </authorList>
    </citation>
    <scope>NUCLEOTIDE SEQUENCE [LARGE SCALE GENOMIC DNA]</scope>
</reference>
<dbReference type="InterPro" id="IPR015943">
    <property type="entry name" value="WD40/YVTN_repeat-like_dom_sf"/>
</dbReference>
<gene>
    <name evidence="13" type="primary">WDR91</name>
</gene>
<dbReference type="GO" id="GO:0031902">
    <property type="term" value="C:late endosome membrane"/>
    <property type="evidence" value="ECO:0007669"/>
    <property type="project" value="UniProtKB-SubCell"/>
</dbReference>
<feature type="domain" description="ARMC9 CTLH-like" evidence="12">
    <location>
        <begin position="47"/>
        <end position="169"/>
    </location>
</feature>
<dbReference type="GO" id="GO:0045022">
    <property type="term" value="P:early endosome to late endosome transport"/>
    <property type="evidence" value="ECO:0007669"/>
    <property type="project" value="InterPro"/>
</dbReference>
<dbReference type="Pfam" id="PF00400">
    <property type="entry name" value="WD40"/>
    <property type="match status" value="3"/>
</dbReference>
<dbReference type="GO" id="GO:0031901">
    <property type="term" value="C:early endosome membrane"/>
    <property type="evidence" value="ECO:0007669"/>
    <property type="project" value="UniProtKB-SubCell"/>
</dbReference>
<dbReference type="SUPFAM" id="SSF50978">
    <property type="entry name" value="WD40 repeat-like"/>
    <property type="match status" value="1"/>
</dbReference>
<dbReference type="FunFam" id="2.130.10.10:FF:001230">
    <property type="entry name" value="WD repeat-containing protein 91"/>
    <property type="match status" value="1"/>
</dbReference>
<feature type="compositionally biased region" description="Polar residues" evidence="11">
    <location>
        <begin position="266"/>
        <end position="275"/>
    </location>
</feature>
<evidence type="ECO:0000256" key="9">
    <source>
        <dbReference type="ARBA" id="ARBA00023136"/>
    </source>
</evidence>
<dbReference type="Pfam" id="PF23138">
    <property type="entry name" value="CTLH_Armc9"/>
    <property type="match status" value="1"/>
</dbReference>
<evidence type="ECO:0000256" key="11">
    <source>
        <dbReference type="SAM" id="MobiDB-lite"/>
    </source>
</evidence>
<dbReference type="Ensembl" id="ENSECRT00000006174.1">
    <property type="protein sequence ID" value="ENSECRP00000006075.1"/>
    <property type="gene ID" value="ENSECRG00000003974.1"/>
</dbReference>
<evidence type="ECO:0000256" key="5">
    <source>
        <dbReference type="ARBA" id="ARBA00022574"/>
    </source>
</evidence>
<dbReference type="GO" id="GO:0051898">
    <property type="term" value="P:negative regulation of phosphatidylinositol 3-kinase/protein kinase B signal transduction"/>
    <property type="evidence" value="ECO:0007669"/>
    <property type="project" value="InterPro"/>
</dbReference>
<evidence type="ECO:0000313" key="13">
    <source>
        <dbReference type="Ensembl" id="ENSECRP00000006075.1"/>
    </source>
</evidence>
<evidence type="ECO:0000256" key="1">
    <source>
        <dbReference type="ARBA" id="ARBA00004220"/>
    </source>
</evidence>
<accession>A0A8C4RQG1</accession>
<dbReference type="InterPro" id="IPR001680">
    <property type="entry name" value="WD40_rpt"/>
</dbReference>
<evidence type="ECO:0000256" key="2">
    <source>
        <dbReference type="ARBA" id="ARBA00004414"/>
    </source>
</evidence>
<dbReference type="InterPro" id="IPR036322">
    <property type="entry name" value="WD40_repeat_dom_sf"/>
</dbReference>
<reference evidence="13" key="2">
    <citation type="submission" date="2025-08" db="UniProtKB">
        <authorList>
            <consortium name="Ensembl"/>
        </authorList>
    </citation>
    <scope>IDENTIFICATION</scope>
</reference>
<reference evidence="13" key="3">
    <citation type="submission" date="2025-09" db="UniProtKB">
        <authorList>
            <consortium name="Ensembl"/>
        </authorList>
    </citation>
    <scope>IDENTIFICATION</scope>
</reference>